<reference evidence="1" key="1">
    <citation type="submission" date="2021-02" db="EMBL/GenBank/DDBJ databases">
        <title>First Annotated Genome of the Yellow-green Alga Tribonema minus.</title>
        <authorList>
            <person name="Mahan K.M."/>
        </authorList>
    </citation>
    <scope>NUCLEOTIDE SEQUENCE</scope>
    <source>
        <strain evidence="1">UTEX B ZZ1240</strain>
    </source>
</reference>
<comment type="caution">
    <text evidence="1">The sequence shown here is derived from an EMBL/GenBank/DDBJ whole genome shotgun (WGS) entry which is preliminary data.</text>
</comment>
<gene>
    <name evidence="1" type="ORF">JKP88DRAFT_266901</name>
</gene>
<dbReference type="Proteomes" id="UP000664859">
    <property type="component" value="Unassembled WGS sequence"/>
</dbReference>
<keyword evidence="2" id="KW-1185">Reference proteome</keyword>
<organism evidence="1 2">
    <name type="scientific">Tribonema minus</name>
    <dbReference type="NCBI Taxonomy" id="303371"/>
    <lineage>
        <taxon>Eukaryota</taxon>
        <taxon>Sar</taxon>
        <taxon>Stramenopiles</taxon>
        <taxon>Ochrophyta</taxon>
        <taxon>PX clade</taxon>
        <taxon>Xanthophyceae</taxon>
        <taxon>Tribonematales</taxon>
        <taxon>Tribonemataceae</taxon>
        <taxon>Tribonema</taxon>
    </lineage>
</organism>
<proteinExistence type="predicted"/>
<dbReference type="EMBL" id="JAFCMP010000033">
    <property type="protein sequence ID" value="KAG5190545.1"/>
    <property type="molecule type" value="Genomic_DNA"/>
</dbReference>
<dbReference type="AlphaFoldDB" id="A0A835ZBE4"/>
<evidence type="ECO:0000313" key="1">
    <source>
        <dbReference type="EMBL" id="KAG5190545.1"/>
    </source>
</evidence>
<accession>A0A835ZBE4</accession>
<evidence type="ECO:0000313" key="2">
    <source>
        <dbReference type="Proteomes" id="UP000664859"/>
    </source>
</evidence>
<sequence>MSENIDDEGQRLVGSYVDSHFRCAATARIIADNLARGGANIFTAYTLLHVERARVDAIDLSSPPAPMYVSMGRAMSVKLYRRERRRGSGVCEVEDEGGAHEGGPINIAAVVGVIHDWRLSVADLEPWRKRSLRAGVVLLSTGDDNSVSSALQHVEEREQRFSILFHFWPHFSSHVHHGGGIARQQNEPGSAASALRSHRQHCKVCGVRCCLARVCSSMSRCGLGSLAVLAPPGLRPLCKDSPPYFSQTVRHLAADGCRLHDSRYLCMHGMGCQQCVTLEAE</sequence>
<protein>
    <submittedName>
        <fullName evidence="1">Uncharacterized protein</fullName>
    </submittedName>
</protein>
<name>A0A835ZBE4_9STRA</name>